<organism evidence="4 5">
    <name type="scientific">Lutibacter agarilyticus</name>
    <dbReference type="NCBI Taxonomy" id="1109740"/>
    <lineage>
        <taxon>Bacteria</taxon>
        <taxon>Pseudomonadati</taxon>
        <taxon>Bacteroidota</taxon>
        <taxon>Flavobacteriia</taxon>
        <taxon>Flavobacteriales</taxon>
        <taxon>Flavobacteriaceae</taxon>
        <taxon>Lutibacter</taxon>
    </lineage>
</organism>
<dbReference type="Proteomes" id="UP000198384">
    <property type="component" value="Unassembled WGS sequence"/>
</dbReference>
<reference evidence="4 5" key="1">
    <citation type="submission" date="2017-06" db="EMBL/GenBank/DDBJ databases">
        <authorList>
            <person name="Kim H.J."/>
            <person name="Triplett B.A."/>
        </authorList>
    </citation>
    <scope>NUCLEOTIDE SEQUENCE [LARGE SCALE GENOMIC DNA]</scope>
    <source>
        <strain evidence="4 5">DSM 29150</strain>
    </source>
</reference>
<evidence type="ECO:0000313" key="4">
    <source>
        <dbReference type="EMBL" id="SNR65815.1"/>
    </source>
</evidence>
<dbReference type="Gene3D" id="2.60.40.10">
    <property type="entry name" value="Immunoglobulins"/>
    <property type="match status" value="1"/>
</dbReference>
<feature type="signal peptide" evidence="1">
    <location>
        <begin position="1"/>
        <end position="26"/>
    </location>
</feature>
<dbReference type="Pfam" id="PF12904">
    <property type="entry name" value="Collagen_bind_2"/>
    <property type="match status" value="1"/>
</dbReference>
<evidence type="ECO:0000313" key="5">
    <source>
        <dbReference type="Proteomes" id="UP000198384"/>
    </source>
</evidence>
<name>A0A238Y3M6_9FLAO</name>
<dbReference type="EMBL" id="FZNT01000008">
    <property type="protein sequence ID" value="SNR65815.1"/>
    <property type="molecule type" value="Genomic_DNA"/>
</dbReference>
<dbReference type="InterPro" id="IPR032260">
    <property type="entry name" value="DUF5060"/>
</dbReference>
<dbReference type="InterPro" id="IPR013783">
    <property type="entry name" value="Ig-like_fold"/>
</dbReference>
<evidence type="ECO:0000256" key="1">
    <source>
        <dbReference type="SAM" id="SignalP"/>
    </source>
</evidence>
<dbReference type="Pfam" id="PF16586">
    <property type="entry name" value="DUF5060"/>
    <property type="match status" value="1"/>
</dbReference>
<proteinExistence type="predicted"/>
<dbReference type="Gene3D" id="3.20.20.80">
    <property type="entry name" value="Glycosidases"/>
    <property type="match status" value="1"/>
</dbReference>
<dbReference type="InterPro" id="IPR024749">
    <property type="entry name" value="Collagen-bd_put"/>
</dbReference>
<evidence type="ECO:0000259" key="2">
    <source>
        <dbReference type="Pfam" id="PF12904"/>
    </source>
</evidence>
<feature type="chain" id="PRO_5012579467" evidence="1">
    <location>
        <begin position="27"/>
        <end position="964"/>
    </location>
</feature>
<accession>A0A238Y3M6</accession>
<evidence type="ECO:0000259" key="3">
    <source>
        <dbReference type="Pfam" id="PF16586"/>
    </source>
</evidence>
<dbReference type="AlphaFoldDB" id="A0A238Y3M6"/>
<dbReference type="OrthoDB" id="266054at2"/>
<keyword evidence="5" id="KW-1185">Reference proteome</keyword>
<sequence length="964" mass="109366">MRNKILKMNKVILIIVLCIMSQSIFSQNFNTEVKGVLKKWHKVTLNFEGKELSENDEDNPFLNYRLNVTFKNKNKIYVIPGFYAADGNASESSAKGGKVWQVRFSPDEAGLWTYEVSFRRGKNIAINNKPDAGVTSDFDGATGSFTVKDSDASGSNFQTKGRLKYADSRYLYYSETNKPFLKGGTDSPENFLGYYEFDQTPPSHRYEPHAKDWKKGDPTWQNGKGKNIIGALNYLASKGMNSVYFLTLNVLGDGKDVWPWINENEMTRFDCSKLDQWEVVFDHMDNLGLMLHIVTQETENELLLDIGQLGIQRKLYYRELIARFSHHLGVTWNLGEENGPIHFSPKGQDDKDRKAMARYIKENDPYKNMIVLHTHSHPEMQDKYLNPLLGNPYLDGISFQTHSIDSIHSITNKWISKSQNAGRNWVVSQDEIGPAGSGAKPDADDPTHDEIRHKVLWANLMAGGAGVEWYFGYKYGHNDLKCEDWRSRDILWEQTKHALDFFNNYLPFEDMQSADGLTDNEEDYVFAKNDAIYAVYLPKVKNTYINLFGSTNTFSVKWYNPRQGGKLLNGSIKTIKGGANAFIGLPPSNNMDWVALIKSKNKNKPSVKFEKEVTVLNAVTDFHFEKSQAGISYYKDYKNDALAIDASNKNNRNKFAIATAKFSKATGNYKVVFVTSAENDGESEYIVFKNGTPIDTILNPQISETFQAVRHELGAFRLTENDIIQVASKAVTNGKIPENDETAWSRGRWNSLILIPEGLSIKEQLKNVIPFEENNGLLEVEAEAFHYKSNNGTKRDWYIRSQESVISFAESKMEDHTKQASGNSYIEALPDTRITHDDNLIPGENFFPIAGVGGIVSYKIKIINPGKYYIWGKAFSSGTEDNGLHVGIDDNWPESGARMQWCDGKNEWTWSSAQRVPANHCGKPSTIYLNIDTPGEYIISFSMREDGFELDQWVMTKDPNFIPK</sequence>
<dbReference type="RefSeq" id="WP_089382229.1">
    <property type="nucleotide sequence ID" value="NZ_FZNT01000008.1"/>
</dbReference>
<feature type="domain" description="DUF5060" evidence="3">
    <location>
        <begin position="37"/>
        <end position="119"/>
    </location>
</feature>
<keyword evidence="1" id="KW-0732">Signal</keyword>
<protein>
    <submittedName>
        <fullName evidence="4">Putative collagen-binding domain of a collagenase</fullName>
    </submittedName>
</protein>
<gene>
    <name evidence="4" type="ORF">SAMN06265371_10813</name>
</gene>
<feature type="domain" description="Putative collagen-binding" evidence="2">
    <location>
        <begin position="519"/>
        <end position="596"/>
    </location>
</feature>